<organism evidence="5 6">
    <name type="scientific">Ensete ventricosum</name>
    <name type="common">Abyssinian banana</name>
    <name type="synonym">Musa ensete</name>
    <dbReference type="NCBI Taxonomy" id="4639"/>
    <lineage>
        <taxon>Eukaryota</taxon>
        <taxon>Viridiplantae</taxon>
        <taxon>Streptophyta</taxon>
        <taxon>Embryophyta</taxon>
        <taxon>Tracheophyta</taxon>
        <taxon>Spermatophyta</taxon>
        <taxon>Magnoliopsida</taxon>
        <taxon>Liliopsida</taxon>
        <taxon>Zingiberales</taxon>
        <taxon>Musaceae</taxon>
        <taxon>Ensete</taxon>
    </lineage>
</organism>
<dbReference type="FunFam" id="3.30.70.330:FF:001402">
    <property type="entry name" value="Terminal EAR1-like 1"/>
    <property type="match status" value="1"/>
</dbReference>
<comment type="caution">
    <text evidence="5">The sequence shown here is derived from an EMBL/GenBank/DDBJ whole genome shotgun (WGS) entry which is preliminary data.</text>
</comment>
<feature type="compositionally biased region" description="Acidic residues" evidence="3">
    <location>
        <begin position="605"/>
        <end position="625"/>
    </location>
</feature>
<evidence type="ECO:0000313" key="6">
    <source>
        <dbReference type="Proteomes" id="UP001222027"/>
    </source>
</evidence>
<dbReference type="AlphaFoldDB" id="A0AAV8P6L8"/>
<evidence type="ECO:0000256" key="1">
    <source>
        <dbReference type="ARBA" id="ARBA00022884"/>
    </source>
</evidence>
<dbReference type="InterPro" id="IPR007201">
    <property type="entry name" value="Mei2-like_Rrm_C"/>
</dbReference>
<keyword evidence="6" id="KW-1185">Reference proteome</keyword>
<feature type="compositionally biased region" description="Low complexity" evidence="3">
    <location>
        <begin position="295"/>
        <end position="318"/>
    </location>
</feature>
<accession>A0AAV8P6L8</accession>
<feature type="region of interest" description="Disordered" evidence="3">
    <location>
        <begin position="272"/>
        <end position="398"/>
    </location>
</feature>
<keyword evidence="1 2" id="KW-0694">RNA-binding</keyword>
<dbReference type="SUPFAM" id="SSF54928">
    <property type="entry name" value="RNA-binding domain, RBD"/>
    <property type="match status" value="1"/>
</dbReference>
<dbReference type="PANTHER" id="PTHR23189">
    <property type="entry name" value="RNA RECOGNITION MOTIF-CONTAINING"/>
    <property type="match status" value="1"/>
</dbReference>
<name>A0AAV8P6L8_ENSVE</name>
<evidence type="ECO:0000256" key="2">
    <source>
        <dbReference type="PROSITE-ProRule" id="PRU00176"/>
    </source>
</evidence>
<dbReference type="GO" id="GO:0003723">
    <property type="term" value="F:RNA binding"/>
    <property type="evidence" value="ECO:0007669"/>
    <property type="project" value="UniProtKB-UniRule"/>
</dbReference>
<dbReference type="InterPro" id="IPR012677">
    <property type="entry name" value="Nucleotide-bd_a/b_plait_sf"/>
</dbReference>
<dbReference type="Pfam" id="PF04059">
    <property type="entry name" value="RRM_2"/>
    <property type="match status" value="1"/>
</dbReference>
<feature type="compositionally biased region" description="Low complexity" evidence="3">
    <location>
        <begin position="587"/>
        <end position="604"/>
    </location>
</feature>
<dbReference type="InterPro" id="IPR034458">
    <property type="entry name" value="EAR1-like_RRM3"/>
</dbReference>
<evidence type="ECO:0000313" key="5">
    <source>
        <dbReference type="EMBL" id="KAJ8470326.1"/>
    </source>
</evidence>
<dbReference type="EMBL" id="JAQQAF010000007">
    <property type="protein sequence ID" value="KAJ8470326.1"/>
    <property type="molecule type" value="Genomic_DNA"/>
</dbReference>
<dbReference type="PROSITE" id="PS50102">
    <property type="entry name" value="RRM"/>
    <property type="match status" value="1"/>
</dbReference>
<dbReference type="SMART" id="SM00360">
    <property type="entry name" value="RRM"/>
    <property type="match status" value="2"/>
</dbReference>
<feature type="domain" description="RRM" evidence="4">
    <location>
        <begin position="182"/>
        <end position="255"/>
    </location>
</feature>
<dbReference type="Pfam" id="PF00076">
    <property type="entry name" value="RRM_1"/>
    <property type="match status" value="1"/>
</dbReference>
<feature type="region of interest" description="Disordered" evidence="3">
    <location>
        <begin position="580"/>
        <end position="648"/>
    </location>
</feature>
<reference evidence="5 6" key="1">
    <citation type="submission" date="2022-12" db="EMBL/GenBank/DDBJ databases">
        <title>Chromosome-scale assembly of the Ensete ventricosum genome.</title>
        <authorList>
            <person name="Dussert Y."/>
            <person name="Stocks J."/>
            <person name="Wendawek A."/>
            <person name="Woldeyes F."/>
            <person name="Nichols R.A."/>
            <person name="Borrell J.S."/>
        </authorList>
    </citation>
    <scope>NUCLEOTIDE SEQUENCE [LARGE SCALE GENOMIC DNA]</scope>
    <source>
        <strain evidence="6">cv. Maze</strain>
        <tissue evidence="5">Seeds</tissue>
    </source>
</reference>
<dbReference type="Gene3D" id="3.30.70.330">
    <property type="match status" value="2"/>
</dbReference>
<gene>
    <name evidence="5" type="ORF">OPV22_024669</name>
</gene>
<dbReference type="Proteomes" id="UP001222027">
    <property type="component" value="Unassembled WGS sequence"/>
</dbReference>
<sequence length="648" mass="69789">MEGGGRGNPLDPAAAEFYPVAGQFALGHPQIYYSCPPPPPLAVALPVFHHQEPQQVEMATAAGTRAVALSMVPRHVGEAEVRAGMEAFGGVRVVELGLLAADGVVTVHFYDLRSAEAAVAEVREQHARRHARIEYGGAPGNWVPPWLYRSPELGGGGGQGTIAGYAVWAQFAASSLDEPNQGSIVVLNSDPRVSFATLRDIFEPFGALKEVRETPSKPQHKLVEFFDTRDAARALAELNGKEINGRRLLLEFGRPGSGQVRSNYPGREAVHGHGLYGSPLPPRFLRGGSQPSRWSQASGASERSSSSPSLPGASGEASQGSTVVPKKTSANTALAAVTRRRGSNSSGGRKAKNSGSSNRPSSSSSPPPQPQPQSSGGSRRSWKHRSKSGSSESRFLFKEVESEESSESSCRDSRTTVMIKNIPNKYSQKLLLNMLDNHCIQCNEQIREGADDPYSAYDFVYLPIDFNNKCNVGYGFVNLTSPEAAFRLYKAFHQQPWEVFNSRKICQVTYARLQGLEALKEHFRKSKFACDNDEYMPVVFSPPRDGRQLSEPVPVVAVGSEQRLKDLRWTHCQGTDLADASQQVADSGGASSTTTSTHAPSDNADGGDDDDDDDDDNNDDDDDDVVGSGGGEGTSVGLSEALLHLSFN</sequence>
<evidence type="ECO:0000256" key="3">
    <source>
        <dbReference type="SAM" id="MobiDB-lite"/>
    </source>
</evidence>
<protein>
    <recommendedName>
        <fullName evidence="4">RRM domain-containing protein</fullName>
    </recommendedName>
</protein>
<evidence type="ECO:0000259" key="4">
    <source>
        <dbReference type="PROSITE" id="PS50102"/>
    </source>
</evidence>
<proteinExistence type="predicted"/>
<feature type="compositionally biased region" description="Low complexity" evidence="3">
    <location>
        <begin position="343"/>
        <end position="364"/>
    </location>
</feature>
<dbReference type="InterPro" id="IPR000504">
    <property type="entry name" value="RRM_dom"/>
</dbReference>
<dbReference type="InterPro" id="IPR035979">
    <property type="entry name" value="RBD_domain_sf"/>
</dbReference>
<dbReference type="CDD" id="cd12530">
    <property type="entry name" value="RRM3_EAR1_like"/>
    <property type="match status" value="1"/>
</dbReference>